<evidence type="ECO:0000256" key="1">
    <source>
        <dbReference type="ARBA" id="ARBA00004370"/>
    </source>
</evidence>
<dbReference type="PANTHER" id="PTHR24027">
    <property type="entry name" value="CADHERIN-23"/>
    <property type="match status" value="1"/>
</dbReference>
<dbReference type="GO" id="GO:0007156">
    <property type="term" value="P:homophilic cell adhesion via plasma membrane adhesion molecules"/>
    <property type="evidence" value="ECO:0007669"/>
    <property type="project" value="InterPro"/>
</dbReference>
<keyword evidence="9" id="KW-1185">Reference proteome</keyword>
<evidence type="ECO:0000313" key="9">
    <source>
        <dbReference type="Proteomes" id="UP001174136"/>
    </source>
</evidence>
<dbReference type="CDD" id="cd11304">
    <property type="entry name" value="Cadherin_repeat"/>
    <property type="match status" value="1"/>
</dbReference>
<evidence type="ECO:0000256" key="4">
    <source>
        <dbReference type="ARBA" id="ARBA00023136"/>
    </source>
</evidence>
<keyword evidence="4 6" id="KW-0472">Membrane</keyword>
<sequence>MIGPVVTMVIAVRSMVIWLSIGDWLVVIPPQVIETISAVDRDEPQTGHRFFFSLLSAEEGGAANFTLRDNKDNTASVVTRRSGFLRRERPLHPLRVLISDAGAPALSSTGTLAVRVCACDAAGRRSLCGEESSLLLAAGLSPAAFLSILACLLILLGEGNPRRPPGGAVGETLGR</sequence>
<dbReference type="InterPro" id="IPR015919">
    <property type="entry name" value="Cadherin-like_sf"/>
</dbReference>
<evidence type="ECO:0000256" key="3">
    <source>
        <dbReference type="ARBA" id="ARBA00022837"/>
    </source>
</evidence>
<reference evidence="8" key="1">
    <citation type="journal article" date="2023" name="Front. Mar. Sci.">
        <title>A new Merluccius polli reference genome to investigate the effects of global change in West African waters.</title>
        <authorList>
            <person name="Mateo J.L."/>
            <person name="Blanco-Fernandez C."/>
            <person name="Garcia-Vazquez E."/>
            <person name="Machado-Schiaffino G."/>
        </authorList>
    </citation>
    <scope>NUCLEOTIDE SEQUENCE</scope>
    <source>
        <strain evidence="8">C29</strain>
        <tissue evidence="8">Fin</tissue>
    </source>
</reference>
<feature type="domain" description="Cadherin" evidence="7">
    <location>
        <begin position="33"/>
        <end position="144"/>
    </location>
</feature>
<proteinExistence type="predicted"/>
<dbReference type="Gene3D" id="2.60.40.60">
    <property type="entry name" value="Cadherins"/>
    <property type="match status" value="1"/>
</dbReference>
<dbReference type="InterPro" id="IPR002126">
    <property type="entry name" value="Cadherin-like_dom"/>
</dbReference>
<dbReference type="GO" id="GO:0016477">
    <property type="term" value="P:cell migration"/>
    <property type="evidence" value="ECO:0007669"/>
    <property type="project" value="TreeGrafter"/>
</dbReference>
<dbReference type="GO" id="GO:0045296">
    <property type="term" value="F:cadherin binding"/>
    <property type="evidence" value="ECO:0007669"/>
    <property type="project" value="TreeGrafter"/>
</dbReference>
<organism evidence="8 9">
    <name type="scientific">Merluccius polli</name>
    <name type="common">Benguela hake</name>
    <name type="synonym">Merluccius cadenati</name>
    <dbReference type="NCBI Taxonomy" id="89951"/>
    <lineage>
        <taxon>Eukaryota</taxon>
        <taxon>Metazoa</taxon>
        <taxon>Chordata</taxon>
        <taxon>Craniata</taxon>
        <taxon>Vertebrata</taxon>
        <taxon>Euteleostomi</taxon>
        <taxon>Actinopterygii</taxon>
        <taxon>Neopterygii</taxon>
        <taxon>Teleostei</taxon>
        <taxon>Neoteleostei</taxon>
        <taxon>Acanthomorphata</taxon>
        <taxon>Zeiogadaria</taxon>
        <taxon>Gadariae</taxon>
        <taxon>Gadiformes</taxon>
        <taxon>Gadoidei</taxon>
        <taxon>Merlucciidae</taxon>
        <taxon>Merluccius</taxon>
    </lineage>
</organism>
<accession>A0AA47NPI0</accession>
<dbReference type="GO" id="GO:0000902">
    <property type="term" value="P:cell morphogenesis"/>
    <property type="evidence" value="ECO:0007669"/>
    <property type="project" value="TreeGrafter"/>
</dbReference>
<dbReference type="SUPFAM" id="SSF49313">
    <property type="entry name" value="Cadherin-like"/>
    <property type="match status" value="1"/>
</dbReference>
<dbReference type="GO" id="GO:0016342">
    <property type="term" value="C:catenin complex"/>
    <property type="evidence" value="ECO:0007669"/>
    <property type="project" value="TreeGrafter"/>
</dbReference>
<keyword evidence="2" id="KW-0677">Repeat</keyword>
<dbReference type="GO" id="GO:0005509">
    <property type="term" value="F:calcium ion binding"/>
    <property type="evidence" value="ECO:0007669"/>
    <property type="project" value="UniProtKB-UniRule"/>
</dbReference>
<gene>
    <name evidence="8" type="primary">CDH7_1</name>
    <name evidence="8" type="ORF">N1851_032445</name>
</gene>
<dbReference type="GO" id="GO:0008013">
    <property type="term" value="F:beta-catenin binding"/>
    <property type="evidence" value="ECO:0007669"/>
    <property type="project" value="TreeGrafter"/>
</dbReference>
<evidence type="ECO:0000313" key="8">
    <source>
        <dbReference type="EMBL" id="KAK0132678.1"/>
    </source>
</evidence>
<feature type="transmembrane region" description="Helical" evidence="6">
    <location>
        <begin position="134"/>
        <end position="156"/>
    </location>
</feature>
<keyword evidence="6" id="KW-0812">Transmembrane</keyword>
<name>A0AA47NPI0_MERPO</name>
<evidence type="ECO:0000256" key="5">
    <source>
        <dbReference type="PROSITE-ProRule" id="PRU00043"/>
    </source>
</evidence>
<dbReference type="AlphaFoldDB" id="A0AA47NPI0"/>
<keyword evidence="3 5" id="KW-0106">Calcium</keyword>
<dbReference type="PANTHER" id="PTHR24027:SF91">
    <property type="entry name" value="CADHERIN-7"/>
    <property type="match status" value="1"/>
</dbReference>
<dbReference type="GO" id="GO:0034332">
    <property type="term" value="P:adherens junction organization"/>
    <property type="evidence" value="ECO:0007669"/>
    <property type="project" value="TreeGrafter"/>
</dbReference>
<comment type="caution">
    <text evidence="8">The sequence shown here is derived from an EMBL/GenBank/DDBJ whole genome shotgun (WGS) entry which is preliminary data.</text>
</comment>
<dbReference type="GO" id="GO:0007043">
    <property type="term" value="P:cell-cell junction assembly"/>
    <property type="evidence" value="ECO:0007669"/>
    <property type="project" value="TreeGrafter"/>
</dbReference>
<dbReference type="SMART" id="SM00112">
    <property type="entry name" value="CA"/>
    <property type="match status" value="1"/>
</dbReference>
<dbReference type="Proteomes" id="UP001174136">
    <property type="component" value="Unassembled WGS sequence"/>
</dbReference>
<dbReference type="PROSITE" id="PS50268">
    <property type="entry name" value="CADHERIN_2"/>
    <property type="match status" value="1"/>
</dbReference>
<dbReference type="FunFam" id="2.60.40.60:FF:000265">
    <property type="entry name" value="Cadherin 12"/>
    <property type="match status" value="1"/>
</dbReference>
<evidence type="ECO:0000259" key="7">
    <source>
        <dbReference type="PROSITE" id="PS50268"/>
    </source>
</evidence>
<evidence type="ECO:0000256" key="6">
    <source>
        <dbReference type="SAM" id="Phobius"/>
    </source>
</evidence>
<dbReference type="GO" id="GO:0044331">
    <property type="term" value="P:cell-cell adhesion mediated by cadherin"/>
    <property type="evidence" value="ECO:0007669"/>
    <property type="project" value="TreeGrafter"/>
</dbReference>
<dbReference type="InterPro" id="IPR039808">
    <property type="entry name" value="Cadherin"/>
</dbReference>
<evidence type="ECO:0000256" key="2">
    <source>
        <dbReference type="ARBA" id="ARBA00022737"/>
    </source>
</evidence>
<comment type="subcellular location">
    <subcellularLocation>
        <location evidence="1">Membrane</location>
    </subcellularLocation>
</comment>
<dbReference type="EMBL" id="JAOPHQ010006197">
    <property type="protein sequence ID" value="KAK0132678.1"/>
    <property type="molecule type" value="Genomic_DNA"/>
</dbReference>
<protein>
    <submittedName>
        <fullName evidence="8">Cadherin-7</fullName>
    </submittedName>
</protein>
<dbReference type="GO" id="GO:0005912">
    <property type="term" value="C:adherens junction"/>
    <property type="evidence" value="ECO:0007669"/>
    <property type="project" value="TreeGrafter"/>
</dbReference>
<keyword evidence="6" id="KW-1133">Transmembrane helix</keyword>
<dbReference type="GO" id="GO:0016339">
    <property type="term" value="P:calcium-dependent cell-cell adhesion via plasma membrane cell adhesion molecules"/>
    <property type="evidence" value="ECO:0007669"/>
    <property type="project" value="TreeGrafter"/>
</dbReference>